<dbReference type="EMBL" id="CP017717">
    <property type="protein sequence ID" value="AQZ65483.1"/>
    <property type="molecule type" value="Genomic_DNA"/>
</dbReference>
<evidence type="ECO:0000256" key="1">
    <source>
        <dbReference type="ARBA" id="ARBA00010062"/>
    </source>
</evidence>
<dbReference type="InterPro" id="IPR051010">
    <property type="entry name" value="BCAA_transport"/>
</dbReference>
<evidence type="ECO:0000256" key="3">
    <source>
        <dbReference type="SAM" id="SignalP"/>
    </source>
</evidence>
<dbReference type="Proteomes" id="UP000190797">
    <property type="component" value="Chromosome"/>
</dbReference>
<dbReference type="CDD" id="cd06333">
    <property type="entry name" value="PBP1_ABC_RPA1789-like"/>
    <property type="match status" value="1"/>
</dbReference>
<dbReference type="AlphaFoldDB" id="A0A1V0A5K5"/>
<evidence type="ECO:0000256" key="2">
    <source>
        <dbReference type="ARBA" id="ARBA00022729"/>
    </source>
</evidence>
<dbReference type="PROSITE" id="PS51257">
    <property type="entry name" value="PROKAR_LIPOPROTEIN"/>
    <property type="match status" value="1"/>
</dbReference>
<feature type="chain" id="PRO_5039163771" evidence="3">
    <location>
        <begin position="18"/>
        <end position="396"/>
    </location>
</feature>
<dbReference type="Gene3D" id="3.40.50.2300">
    <property type="match status" value="2"/>
</dbReference>
<dbReference type="InterPro" id="IPR028081">
    <property type="entry name" value="Leu-bd"/>
</dbReference>
<organism evidence="5 6">
    <name type="scientific">[Actinomadura] parvosata subsp. kistnae</name>
    <dbReference type="NCBI Taxonomy" id="1909395"/>
    <lineage>
        <taxon>Bacteria</taxon>
        <taxon>Bacillati</taxon>
        <taxon>Actinomycetota</taxon>
        <taxon>Actinomycetes</taxon>
        <taxon>Streptosporangiales</taxon>
        <taxon>Streptosporangiaceae</taxon>
        <taxon>Nonomuraea</taxon>
    </lineage>
</organism>
<sequence length="396" mass="42421">MRRFLPSLVCLSLVVTACGSGGGSGNTPQDPVKVGLIVSLTGNYTPLGSEDKKAVELAVEQVNAQGGLLGRKVELVTRDDKTAPDQGIVAYNQIKGEIDALIGPVFSNSALAVEPLAQRDKMPYLSLAPAQEQVEPIKSYIFVTPALSSMYAERYLQYIQAKGIKTIAVAWDSKSAYSVSGHKSMVALAPKYGVTIAVDEPYETTTSDFSPMFTHVRDSKAEALVFWGSGAPGVTAAKQYVASGLKTPLFLTASQASKLWLEPMGAQAEGMTVQSAIGVVGDHLPAGKQKQVIDQMAGPYKQKHGYPPPQFAQDGYSASLLLFEAIRKAGSTDKTKVQQALETMDLITPNGRFRYSPTDHSGLSPEFISVNTVKNGQFVPTEWAKEQLTKTVNAQG</sequence>
<feature type="domain" description="Leucine-binding protein" evidence="4">
    <location>
        <begin position="31"/>
        <end position="363"/>
    </location>
</feature>
<keyword evidence="6" id="KW-1185">Reference proteome</keyword>
<dbReference type="STRING" id="1909395.BKM31_32075"/>
<dbReference type="InterPro" id="IPR028082">
    <property type="entry name" value="Peripla_BP_I"/>
</dbReference>
<dbReference type="RefSeq" id="WP_080041744.1">
    <property type="nucleotide sequence ID" value="NZ_CP017717.1"/>
</dbReference>
<keyword evidence="2 3" id="KW-0732">Signal</keyword>
<dbReference type="PANTHER" id="PTHR30483:SF38">
    <property type="entry name" value="BLR7848 PROTEIN"/>
    <property type="match status" value="1"/>
</dbReference>
<dbReference type="KEGG" id="noa:BKM31_32075"/>
<evidence type="ECO:0000313" key="5">
    <source>
        <dbReference type="EMBL" id="AQZ65483.1"/>
    </source>
</evidence>
<evidence type="ECO:0000313" key="6">
    <source>
        <dbReference type="Proteomes" id="UP000190797"/>
    </source>
</evidence>
<gene>
    <name evidence="5" type="ORF">BKM31_32075</name>
</gene>
<dbReference type="OrthoDB" id="7337537at2"/>
<comment type="similarity">
    <text evidence="1">Belongs to the leucine-binding protein family.</text>
</comment>
<name>A0A1V0A5K5_9ACTN</name>
<proteinExistence type="inferred from homology"/>
<reference evidence="6" key="1">
    <citation type="journal article" date="2017" name="Med. Chem. Commun.">
        <title>Nonomuraea sp. ATCC 55076 harbours the largest actinomycete chromosome to date and the kistamicin biosynthetic gene cluster.</title>
        <authorList>
            <person name="Nazari B."/>
            <person name="Forneris C.C."/>
            <person name="Gibson M.I."/>
            <person name="Moon K."/>
            <person name="Schramma K.R."/>
            <person name="Seyedsayamdost M.R."/>
        </authorList>
    </citation>
    <scope>NUCLEOTIDE SEQUENCE [LARGE SCALE GENOMIC DNA]</scope>
    <source>
        <strain evidence="6">ATCC 55076</strain>
    </source>
</reference>
<dbReference type="Pfam" id="PF13458">
    <property type="entry name" value="Peripla_BP_6"/>
    <property type="match status" value="1"/>
</dbReference>
<evidence type="ECO:0000259" key="4">
    <source>
        <dbReference type="Pfam" id="PF13458"/>
    </source>
</evidence>
<feature type="signal peptide" evidence="3">
    <location>
        <begin position="1"/>
        <end position="17"/>
    </location>
</feature>
<accession>A0A1V0A5K5</accession>
<dbReference type="PANTHER" id="PTHR30483">
    <property type="entry name" value="LEUCINE-SPECIFIC-BINDING PROTEIN"/>
    <property type="match status" value="1"/>
</dbReference>
<dbReference type="SUPFAM" id="SSF53822">
    <property type="entry name" value="Periplasmic binding protein-like I"/>
    <property type="match status" value="1"/>
</dbReference>
<protein>
    <submittedName>
        <fullName evidence="5">ABC transporter substrate-binding protein</fullName>
    </submittedName>
</protein>